<reference evidence="8 9" key="1">
    <citation type="submission" date="2019-12" db="EMBL/GenBank/DDBJ databases">
        <title>Maritimibacter sp. nov. sp. isolated from sea sand.</title>
        <authorList>
            <person name="Kim J."/>
            <person name="Jeong S.E."/>
            <person name="Jung H.S."/>
            <person name="Jeon C.O."/>
        </authorList>
    </citation>
    <scope>NUCLEOTIDE SEQUENCE [LARGE SCALE GENOMIC DNA]</scope>
    <source>
        <strain evidence="8 9">DP07</strain>
    </source>
</reference>
<gene>
    <name evidence="8" type="ORF">GQE99_04145</name>
</gene>
<keyword evidence="3 7" id="KW-1003">Cell membrane</keyword>
<feature type="transmembrane region" description="Helical" evidence="7">
    <location>
        <begin position="19"/>
        <end position="42"/>
    </location>
</feature>
<comment type="caution">
    <text evidence="8">The sequence shown here is derived from an EMBL/GenBank/DDBJ whole genome shotgun (WGS) entry which is preliminary data.</text>
</comment>
<protein>
    <recommendedName>
        <fullName evidence="7">UPF0114 protein GQE99_04145</fullName>
    </recommendedName>
</protein>
<evidence type="ECO:0000256" key="3">
    <source>
        <dbReference type="ARBA" id="ARBA00022475"/>
    </source>
</evidence>
<keyword evidence="4 7" id="KW-0812">Transmembrane</keyword>
<keyword evidence="9" id="KW-1185">Reference proteome</keyword>
<evidence type="ECO:0000313" key="8">
    <source>
        <dbReference type="EMBL" id="MZR12204.1"/>
    </source>
</evidence>
<accession>A0A845M6W3</accession>
<dbReference type="AlphaFoldDB" id="A0A845M6W3"/>
<dbReference type="HAMAP" id="MF_00143">
    <property type="entry name" value="UPF0114"/>
    <property type="match status" value="1"/>
</dbReference>
<dbReference type="Pfam" id="PF03350">
    <property type="entry name" value="UPF0114"/>
    <property type="match status" value="1"/>
</dbReference>
<dbReference type="EMBL" id="WTUX01000009">
    <property type="protein sequence ID" value="MZR12204.1"/>
    <property type="molecule type" value="Genomic_DNA"/>
</dbReference>
<keyword evidence="6 7" id="KW-0472">Membrane</keyword>
<evidence type="ECO:0000256" key="6">
    <source>
        <dbReference type="ARBA" id="ARBA00023136"/>
    </source>
</evidence>
<dbReference type="RefSeq" id="WP_161350329.1">
    <property type="nucleotide sequence ID" value="NZ_WTUX01000009.1"/>
</dbReference>
<organism evidence="8 9">
    <name type="scientific">Maritimibacter harenae</name>
    <dbReference type="NCBI Taxonomy" id="2606218"/>
    <lineage>
        <taxon>Bacteria</taxon>
        <taxon>Pseudomonadati</taxon>
        <taxon>Pseudomonadota</taxon>
        <taxon>Alphaproteobacteria</taxon>
        <taxon>Rhodobacterales</taxon>
        <taxon>Roseobacteraceae</taxon>
        <taxon>Maritimibacter</taxon>
    </lineage>
</organism>
<evidence type="ECO:0000256" key="2">
    <source>
        <dbReference type="ARBA" id="ARBA00005774"/>
    </source>
</evidence>
<dbReference type="InterPro" id="IPR020761">
    <property type="entry name" value="UPF0114_bac"/>
</dbReference>
<comment type="subcellular location">
    <subcellularLocation>
        <location evidence="1 7">Cell membrane</location>
        <topology evidence="1 7">Multi-pass membrane protein</topology>
    </subcellularLocation>
</comment>
<dbReference type="GO" id="GO:0005886">
    <property type="term" value="C:plasma membrane"/>
    <property type="evidence" value="ECO:0007669"/>
    <property type="project" value="UniProtKB-SubCell"/>
</dbReference>
<evidence type="ECO:0000313" key="9">
    <source>
        <dbReference type="Proteomes" id="UP000467322"/>
    </source>
</evidence>
<evidence type="ECO:0000256" key="1">
    <source>
        <dbReference type="ARBA" id="ARBA00004651"/>
    </source>
</evidence>
<name>A0A845M6W3_9RHOB</name>
<comment type="similarity">
    <text evidence="2 7">Belongs to the UPF0114 family.</text>
</comment>
<evidence type="ECO:0000256" key="7">
    <source>
        <dbReference type="HAMAP-Rule" id="MF_00143"/>
    </source>
</evidence>
<dbReference type="PANTHER" id="PTHR38596">
    <property type="entry name" value="UPF0114 PROTEIN YQHA"/>
    <property type="match status" value="1"/>
</dbReference>
<sequence length="175" mass="19496">MERTIERILYNSRWLLVPIYFGLVILLVMLTLNFVVDLVALVPQVLVWSEKEAILATLTLVDLALVASLVIMVIISGYENFISKIEVGAGEERLSWLGKLDSGTLKLKIASSIVAISSIHLLKAFMSVQEIPNEKLLWLVIIHITFVVSALLMAGIERFLLVHSDNRETHGDSAD</sequence>
<keyword evidence="5 7" id="KW-1133">Transmembrane helix</keyword>
<evidence type="ECO:0000256" key="4">
    <source>
        <dbReference type="ARBA" id="ARBA00022692"/>
    </source>
</evidence>
<dbReference type="Proteomes" id="UP000467322">
    <property type="component" value="Unassembled WGS sequence"/>
</dbReference>
<dbReference type="NCBIfam" id="TIGR00645">
    <property type="entry name" value="HI0507"/>
    <property type="match status" value="1"/>
</dbReference>
<proteinExistence type="inferred from homology"/>
<evidence type="ECO:0000256" key="5">
    <source>
        <dbReference type="ARBA" id="ARBA00022989"/>
    </source>
</evidence>
<feature type="transmembrane region" description="Helical" evidence="7">
    <location>
        <begin position="136"/>
        <end position="156"/>
    </location>
</feature>
<dbReference type="PANTHER" id="PTHR38596:SF1">
    <property type="entry name" value="UPF0114 PROTEIN YQHA"/>
    <property type="match status" value="1"/>
</dbReference>
<dbReference type="InterPro" id="IPR005134">
    <property type="entry name" value="UPF0114"/>
</dbReference>
<feature type="transmembrane region" description="Helical" evidence="7">
    <location>
        <begin position="54"/>
        <end position="75"/>
    </location>
</feature>